<keyword evidence="11" id="KW-1185">Reference proteome</keyword>
<dbReference type="GO" id="GO:0016757">
    <property type="term" value="F:glycosyltransferase activity"/>
    <property type="evidence" value="ECO:0007669"/>
    <property type="project" value="UniProtKB-KW"/>
</dbReference>
<keyword evidence="2 10" id="KW-0328">Glycosyltransferase</keyword>
<organism evidence="10 11">
    <name type="scientific">Engelhardtia mirabilis</name>
    <dbReference type="NCBI Taxonomy" id="2528011"/>
    <lineage>
        <taxon>Bacteria</taxon>
        <taxon>Pseudomonadati</taxon>
        <taxon>Planctomycetota</taxon>
        <taxon>Planctomycetia</taxon>
        <taxon>Planctomycetia incertae sedis</taxon>
        <taxon>Engelhardtia</taxon>
    </lineage>
</organism>
<dbReference type="FunFam" id="3.90.550.10:FF:000057">
    <property type="entry name" value="Glycosyltransferase-like protein, family 2"/>
    <property type="match status" value="1"/>
</dbReference>
<evidence type="ECO:0000256" key="1">
    <source>
        <dbReference type="ARBA" id="ARBA00004653"/>
    </source>
</evidence>
<accession>A0A518BT23</accession>
<feature type="transmembrane region" description="Helical" evidence="9">
    <location>
        <begin position="430"/>
        <end position="449"/>
    </location>
</feature>
<dbReference type="EC" id="2.4.1.-" evidence="10"/>
<keyword evidence="8" id="KW-0961">Cell wall biogenesis/degradation</keyword>
<dbReference type="InterPro" id="IPR029044">
    <property type="entry name" value="Nucleotide-diphossugar_trans"/>
</dbReference>
<evidence type="ECO:0000313" key="10">
    <source>
        <dbReference type="EMBL" id="QDU70105.1"/>
    </source>
</evidence>
<comment type="subcellular location">
    <subcellularLocation>
        <location evidence="1">Golgi apparatus membrane</location>
        <topology evidence="1">Multi-pass membrane protein</topology>
    </subcellularLocation>
</comment>
<evidence type="ECO:0000256" key="9">
    <source>
        <dbReference type="SAM" id="Phobius"/>
    </source>
</evidence>
<evidence type="ECO:0000256" key="4">
    <source>
        <dbReference type="ARBA" id="ARBA00022692"/>
    </source>
</evidence>
<keyword evidence="6" id="KW-0333">Golgi apparatus</keyword>
<evidence type="ECO:0000256" key="3">
    <source>
        <dbReference type="ARBA" id="ARBA00022679"/>
    </source>
</evidence>
<name>A0A518BT23_9BACT</name>
<evidence type="ECO:0000256" key="8">
    <source>
        <dbReference type="ARBA" id="ARBA00023316"/>
    </source>
</evidence>
<gene>
    <name evidence="10" type="ORF">Pla133_52280</name>
</gene>
<proteinExistence type="predicted"/>
<feature type="transmembrane region" description="Helical" evidence="9">
    <location>
        <begin position="315"/>
        <end position="335"/>
    </location>
</feature>
<keyword evidence="4 9" id="KW-0812">Transmembrane</keyword>
<dbReference type="KEGG" id="pbap:Pla133_52280"/>
<dbReference type="PANTHER" id="PTHR32044:SF80">
    <property type="entry name" value="XYLOGLUCAN GLYCOSYLTRANSFERASE 2-RELATED"/>
    <property type="match status" value="1"/>
</dbReference>
<protein>
    <submittedName>
        <fullName evidence="10">Beta-monoglucosyldiacylglycerol synthase</fullName>
        <ecNumber evidence="10">2.4.1.-</ecNumber>
    </submittedName>
</protein>
<evidence type="ECO:0000256" key="6">
    <source>
        <dbReference type="ARBA" id="ARBA00023034"/>
    </source>
</evidence>
<dbReference type="Pfam" id="PF13641">
    <property type="entry name" value="Glyco_tranf_2_3"/>
    <property type="match status" value="1"/>
</dbReference>
<evidence type="ECO:0000256" key="2">
    <source>
        <dbReference type="ARBA" id="ARBA00022676"/>
    </source>
</evidence>
<keyword evidence="7 9" id="KW-0472">Membrane</keyword>
<keyword evidence="5 9" id="KW-1133">Transmembrane helix</keyword>
<dbReference type="AlphaFoldDB" id="A0A518BT23"/>
<evidence type="ECO:0000256" key="7">
    <source>
        <dbReference type="ARBA" id="ARBA00023136"/>
    </source>
</evidence>
<dbReference type="GO" id="GO:0071555">
    <property type="term" value="P:cell wall organization"/>
    <property type="evidence" value="ECO:0007669"/>
    <property type="project" value="UniProtKB-KW"/>
</dbReference>
<keyword evidence="3 10" id="KW-0808">Transferase</keyword>
<evidence type="ECO:0000256" key="5">
    <source>
        <dbReference type="ARBA" id="ARBA00022989"/>
    </source>
</evidence>
<feature type="transmembrane region" description="Helical" evidence="9">
    <location>
        <begin position="6"/>
        <end position="26"/>
    </location>
</feature>
<dbReference type="Gene3D" id="3.90.550.10">
    <property type="entry name" value="Spore Coat Polysaccharide Biosynthesis Protein SpsA, Chain A"/>
    <property type="match status" value="1"/>
</dbReference>
<dbReference type="EMBL" id="CP036287">
    <property type="protein sequence ID" value="QDU70105.1"/>
    <property type="molecule type" value="Genomic_DNA"/>
</dbReference>
<dbReference type="Proteomes" id="UP000316921">
    <property type="component" value="Chromosome"/>
</dbReference>
<feature type="transmembrane region" description="Helical" evidence="9">
    <location>
        <begin position="455"/>
        <end position="475"/>
    </location>
</feature>
<dbReference type="RefSeq" id="WP_145070635.1">
    <property type="nucleotide sequence ID" value="NZ_CP036287.1"/>
</dbReference>
<feature type="transmembrane region" description="Helical" evidence="9">
    <location>
        <begin position="341"/>
        <end position="363"/>
    </location>
</feature>
<reference evidence="10 11" key="1">
    <citation type="submission" date="2019-02" db="EMBL/GenBank/DDBJ databases">
        <title>Deep-cultivation of Planctomycetes and their phenomic and genomic characterization uncovers novel biology.</title>
        <authorList>
            <person name="Wiegand S."/>
            <person name="Jogler M."/>
            <person name="Boedeker C."/>
            <person name="Pinto D."/>
            <person name="Vollmers J."/>
            <person name="Rivas-Marin E."/>
            <person name="Kohn T."/>
            <person name="Peeters S.H."/>
            <person name="Heuer A."/>
            <person name="Rast P."/>
            <person name="Oberbeckmann S."/>
            <person name="Bunk B."/>
            <person name="Jeske O."/>
            <person name="Meyerdierks A."/>
            <person name="Storesund J.E."/>
            <person name="Kallscheuer N."/>
            <person name="Luecker S."/>
            <person name="Lage O.M."/>
            <person name="Pohl T."/>
            <person name="Merkel B.J."/>
            <person name="Hornburger P."/>
            <person name="Mueller R.-W."/>
            <person name="Bruemmer F."/>
            <person name="Labrenz M."/>
            <person name="Spormann A.M."/>
            <person name="Op den Camp H."/>
            <person name="Overmann J."/>
            <person name="Amann R."/>
            <person name="Jetten M.S.M."/>
            <person name="Mascher T."/>
            <person name="Medema M.H."/>
            <person name="Devos D.P."/>
            <person name="Kaster A.-K."/>
            <person name="Ovreas L."/>
            <person name="Rohde M."/>
            <person name="Galperin M.Y."/>
            <person name="Jogler C."/>
        </authorList>
    </citation>
    <scope>NUCLEOTIDE SEQUENCE [LARGE SCALE GENOMIC DNA]</scope>
    <source>
        <strain evidence="10 11">Pla133</strain>
    </source>
</reference>
<dbReference type="SUPFAM" id="SSF53448">
    <property type="entry name" value="Nucleotide-diphospho-sugar transferases"/>
    <property type="match status" value="1"/>
</dbReference>
<dbReference type="PANTHER" id="PTHR32044">
    <property type="entry name" value="GLUCOMANNAN 4-BETA-MANNOSYLTRANSFERASE 9"/>
    <property type="match status" value="1"/>
</dbReference>
<sequence length="491" mass="53025">MDSVLVVVYSACVGLLALWGLHRLALWRGFRGSVWFGNLSGGPPPAAAHGDPGDLPQVTVQLPIFNERTVVERLIHAAGALDYPADRLEIQVLDDSLDETRDLAAQAVAVLRARGLDAIHLFRSDRTGFKAGALDAGMRRAKGELIAVFDADFVPPPDFLRRLVGEFRAPGVGMVQARWGHLNRDDSPLTRAQATLLDGHFVIEHTARAAAGLFFNFNGTAGIWRRTAIDDAGGWQHDTLTEDLDLSYRAQLAGWRFVYRPDVVAPAELPADVAAFKGQQRRWARGSAQVLRKLGPSILRSPQPLRVKVEAIAHLAGNVGYPLVLLLAISMPVAIQLRGSFGHLLHGLGFLVCTGSVVLFYGASQAALGRSRRNRWTDVPVGIAAGVGMAISQTEAVARGLFQRAAGVFVRTPKRGDGARRAYSGRLAELPGLELLLALWIAVATVDALRLGRWGALPFLLLFLAGFGWIGWLSLRDALRGPRDQAAVSAA</sequence>
<evidence type="ECO:0000313" key="11">
    <source>
        <dbReference type="Proteomes" id="UP000316921"/>
    </source>
</evidence>